<name>A0A158AM03_9BURK</name>
<evidence type="ECO:0000256" key="4">
    <source>
        <dbReference type="ARBA" id="ARBA00033298"/>
    </source>
</evidence>
<evidence type="ECO:0000313" key="6">
    <source>
        <dbReference type="EMBL" id="SAK58918.1"/>
    </source>
</evidence>
<dbReference type="GO" id="GO:0004462">
    <property type="term" value="F:lactoylglutathione lyase activity"/>
    <property type="evidence" value="ECO:0007669"/>
    <property type="project" value="TreeGrafter"/>
</dbReference>
<evidence type="ECO:0000256" key="1">
    <source>
        <dbReference type="ARBA" id="ARBA00030291"/>
    </source>
</evidence>
<dbReference type="Gene3D" id="3.10.180.10">
    <property type="entry name" value="2,3-Dihydroxybiphenyl 1,2-Dioxygenase, domain 1"/>
    <property type="match status" value="1"/>
</dbReference>
<dbReference type="SUPFAM" id="SSF54593">
    <property type="entry name" value="Glyoxalase/Bleomycin resistance protein/Dihydroxybiphenyl dioxygenase"/>
    <property type="match status" value="1"/>
</dbReference>
<dbReference type="EMBL" id="FCNX02000004">
    <property type="protein sequence ID" value="SAK58918.1"/>
    <property type="molecule type" value="Genomic_DNA"/>
</dbReference>
<proteinExistence type="predicted"/>
<evidence type="ECO:0000256" key="2">
    <source>
        <dbReference type="ARBA" id="ARBA00030892"/>
    </source>
</evidence>
<keyword evidence="7" id="KW-1185">Reference proteome</keyword>
<dbReference type="STRING" id="1777138.AWB77_01918"/>
<dbReference type="InterPro" id="IPR004360">
    <property type="entry name" value="Glyas_Fos-R_dOase_dom"/>
</dbReference>
<dbReference type="PANTHER" id="PTHR46036">
    <property type="entry name" value="LACTOYLGLUTATHIONE LYASE"/>
    <property type="match status" value="1"/>
</dbReference>
<dbReference type="Pfam" id="PF00903">
    <property type="entry name" value="Glyoxalase"/>
    <property type="match status" value="1"/>
</dbReference>
<accession>A0A158AM03</accession>
<protein>
    <recommendedName>
        <fullName evidence="2">Aldoketomutase</fullName>
    </recommendedName>
    <alternativeName>
        <fullName evidence="1">Ketone-aldehyde mutase</fullName>
    </alternativeName>
    <alternativeName>
        <fullName evidence="3">Methylglyoxalase</fullName>
    </alternativeName>
    <alternativeName>
        <fullName evidence="4">S-D-lactoylglutathione methylglyoxal lyase</fullName>
    </alternativeName>
</protein>
<dbReference type="PROSITE" id="PS51819">
    <property type="entry name" value="VOC"/>
    <property type="match status" value="1"/>
</dbReference>
<dbReference type="InterPro" id="IPR037523">
    <property type="entry name" value="VOC_core"/>
</dbReference>
<comment type="caution">
    <text evidence="6">The sequence shown here is derived from an EMBL/GenBank/DDBJ whole genome shotgun (WGS) entry which is preliminary data.</text>
</comment>
<evidence type="ECO:0000313" key="7">
    <source>
        <dbReference type="Proteomes" id="UP000054903"/>
    </source>
</evidence>
<keyword evidence="6" id="KW-0456">Lyase</keyword>
<dbReference type="GO" id="GO:0019243">
    <property type="term" value="P:methylglyoxal catabolic process to D-lactate via S-lactoyl-glutathione"/>
    <property type="evidence" value="ECO:0007669"/>
    <property type="project" value="TreeGrafter"/>
</dbReference>
<dbReference type="RefSeq" id="WP_061134178.1">
    <property type="nucleotide sequence ID" value="NZ_FCNX02000004.1"/>
</dbReference>
<dbReference type="PANTHER" id="PTHR46036:SF5">
    <property type="entry name" value="LACTOYLGLUTATHIONE LYASE"/>
    <property type="match status" value="1"/>
</dbReference>
<reference evidence="6" key="1">
    <citation type="submission" date="2016-01" db="EMBL/GenBank/DDBJ databases">
        <authorList>
            <person name="Peeters C."/>
        </authorList>
    </citation>
    <scope>NUCLEOTIDE SEQUENCE</scope>
    <source>
        <strain evidence="6">LMG 29320</strain>
    </source>
</reference>
<dbReference type="Proteomes" id="UP000054903">
    <property type="component" value="Unassembled WGS sequence"/>
</dbReference>
<dbReference type="InterPro" id="IPR029068">
    <property type="entry name" value="Glyas_Bleomycin-R_OHBP_Dase"/>
</dbReference>
<evidence type="ECO:0000256" key="3">
    <source>
        <dbReference type="ARBA" id="ARBA00032460"/>
    </source>
</evidence>
<dbReference type="OrthoDB" id="9789841at2"/>
<organism evidence="6 7">
    <name type="scientific">Caballeronia fortuita</name>
    <dbReference type="NCBI Taxonomy" id="1777138"/>
    <lineage>
        <taxon>Bacteria</taxon>
        <taxon>Pseudomonadati</taxon>
        <taxon>Pseudomonadota</taxon>
        <taxon>Betaproteobacteria</taxon>
        <taxon>Burkholderiales</taxon>
        <taxon>Burkholderiaceae</taxon>
        <taxon>Caballeronia</taxon>
    </lineage>
</organism>
<dbReference type="AlphaFoldDB" id="A0A158AM03"/>
<sequence>MSKLIHTMIRVQDLQRSLDFYQKAFDLGVAHRLDFPDFTLAYLRNDETHAELELTWNKGRAEPYTHGDGYGHVAVSVPDVKAERERLIALGLAPNDVREFRNDDGSLIARYFFIQDPDGYKIEVLERHGHYE</sequence>
<feature type="domain" description="VOC" evidence="5">
    <location>
        <begin position="3"/>
        <end position="127"/>
    </location>
</feature>
<dbReference type="GO" id="GO:0005737">
    <property type="term" value="C:cytoplasm"/>
    <property type="evidence" value="ECO:0007669"/>
    <property type="project" value="TreeGrafter"/>
</dbReference>
<evidence type="ECO:0000259" key="5">
    <source>
        <dbReference type="PROSITE" id="PS51819"/>
    </source>
</evidence>
<gene>
    <name evidence="6" type="ORF">AWB77_01918</name>
</gene>